<feature type="compositionally biased region" description="Polar residues" evidence="1">
    <location>
        <begin position="215"/>
        <end position="229"/>
    </location>
</feature>
<keyword evidence="3" id="KW-1185">Reference proteome</keyword>
<dbReference type="AlphaFoldDB" id="A0AAV8SS17"/>
<dbReference type="Proteomes" id="UP001159364">
    <property type="component" value="Linkage Group LG09"/>
</dbReference>
<reference evidence="2 3" key="1">
    <citation type="submission" date="2021-09" db="EMBL/GenBank/DDBJ databases">
        <title>Genomic insights and catalytic innovation underlie evolution of tropane alkaloids biosynthesis.</title>
        <authorList>
            <person name="Wang Y.-J."/>
            <person name="Tian T."/>
            <person name="Huang J.-P."/>
            <person name="Huang S.-X."/>
        </authorList>
    </citation>
    <scope>NUCLEOTIDE SEQUENCE [LARGE SCALE GENOMIC DNA]</scope>
    <source>
        <strain evidence="2">KIB-2018</strain>
        <tissue evidence="2">Leaf</tissue>
    </source>
</reference>
<feature type="region of interest" description="Disordered" evidence="1">
    <location>
        <begin position="213"/>
        <end position="310"/>
    </location>
</feature>
<protein>
    <recommendedName>
        <fullName evidence="4">DUF4283 domain-containing protein</fullName>
    </recommendedName>
</protein>
<proteinExistence type="predicted"/>
<dbReference type="InterPro" id="IPR040256">
    <property type="entry name" value="At4g02000-like"/>
</dbReference>
<feature type="region of interest" description="Disordered" evidence="1">
    <location>
        <begin position="1"/>
        <end position="33"/>
    </location>
</feature>
<name>A0AAV8SS17_9ROSI</name>
<evidence type="ECO:0000313" key="3">
    <source>
        <dbReference type="Proteomes" id="UP001159364"/>
    </source>
</evidence>
<dbReference type="EMBL" id="JAIWQS010000009">
    <property type="protein sequence ID" value="KAJ8754789.1"/>
    <property type="molecule type" value="Genomic_DNA"/>
</dbReference>
<dbReference type="PANTHER" id="PTHR31286">
    <property type="entry name" value="GLYCINE-RICH CELL WALL STRUCTURAL PROTEIN 1.8-LIKE"/>
    <property type="match status" value="1"/>
</dbReference>
<evidence type="ECO:0000256" key="1">
    <source>
        <dbReference type="SAM" id="MobiDB-lite"/>
    </source>
</evidence>
<evidence type="ECO:0008006" key="4">
    <source>
        <dbReference type="Google" id="ProtNLM"/>
    </source>
</evidence>
<comment type="caution">
    <text evidence="2">The sequence shown here is derived from an EMBL/GenBank/DDBJ whole genome shotgun (WGS) entry which is preliminary data.</text>
</comment>
<gene>
    <name evidence="2" type="ORF">K2173_012178</name>
</gene>
<evidence type="ECO:0000313" key="2">
    <source>
        <dbReference type="EMBL" id="KAJ8754789.1"/>
    </source>
</evidence>
<feature type="compositionally biased region" description="Polar residues" evidence="1">
    <location>
        <begin position="1"/>
        <end position="11"/>
    </location>
</feature>
<organism evidence="2 3">
    <name type="scientific">Erythroxylum novogranatense</name>
    <dbReference type="NCBI Taxonomy" id="1862640"/>
    <lineage>
        <taxon>Eukaryota</taxon>
        <taxon>Viridiplantae</taxon>
        <taxon>Streptophyta</taxon>
        <taxon>Embryophyta</taxon>
        <taxon>Tracheophyta</taxon>
        <taxon>Spermatophyta</taxon>
        <taxon>Magnoliopsida</taxon>
        <taxon>eudicotyledons</taxon>
        <taxon>Gunneridae</taxon>
        <taxon>Pentapetalae</taxon>
        <taxon>rosids</taxon>
        <taxon>fabids</taxon>
        <taxon>Malpighiales</taxon>
        <taxon>Erythroxylaceae</taxon>
        <taxon>Erythroxylum</taxon>
    </lineage>
</organism>
<dbReference type="PANTHER" id="PTHR31286:SF99">
    <property type="entry name" value="DUF4283 DOMAIN-CONTAINING PROTEIN"/>
    <property type="match status" value="1"/>
</dbReference>
<feature type="compositionally biased region" description="Polar residues" evidence="1">
    <location>
        <begin position="263"/>
        <end position="279"/>
    </location>
</feature>
<sequence>MESPAQEGQSSKRVRTRKRDHEPLPTPKMSYSATVAGDAQTGIHNDMNDKVDDEDTAIEEGDIQPTEEAGGGINLSQNFKNKLDNQWAKAVVVKLLGRKIGFRLLHLRSQSMWRPKGQMKLVDLENDYFLVNRAVVWIRLLELPIARYHLRILHALGNLIGMMVHIDEATLQMHRGKFARLLVDVDLSSPLRHSITHAISACPQCPREAMETIIPSDSENQVGKTTQTPELGGPPSNEKPQTDHPFGYDPWTQVQRRLPKPTMQWSSLHKQRPTLQRLAQSERDAEVTRGGSRFALLAEEDSTPKETAAF</sequence>
<accession>A0AAV8SS17</accession>